<dbReference type="Proteomes" id="UP000471465">
    <property type="component" value="Unassembled WGS sequence"/>
</dbReference>
<organism evidence="1 2">
    <name type="scientific">Psychrobacter nivimaris</name>
    <dbReference type="NCBI Taxonomy" id="281738"/>
    <lineage>
        <taxon>Bacteria</taxon>
        <taxon>Pseudomonadati</taxon>
        <taxon>Pseudomonadota</taxon>
        <taxon>Gammaproteobacteria</taxon>
        <taxon>Moraxellales</taxon>
        <taxon>Moraxellaceae</taxon>
        <taxon>Psychrobacter</taxon>
    </lineage>
</organism>
<name>A0A6N7C2R0_9GAMM</name>
<proteinExistence type="predicted"/>
<protein>
    <submittedName>
        <fullName evidence="1">Uncharacterized protein</fullName>
    </submittedName>
</protein>
<gene>
    <name evidence="1" type="ORF">FQV37_2577</name>
</gene>
<dbReference type="RefSeq" id="WP_160021225.1">
    <property type="nucleotide sequence ID" value="NZ_VZIZ01000007.1"/>
</dbReference>
<keyword evidence="2" id="KW-1185">Reference proteome</keyword>
<sequence length="106" mass="12040">MKQLTQETFNGMPKWVKSARIDAKGKLVVYSLEKSLVTRILNNEILLPWNCGIWDSGYDTTDWKNSAIDRVVIEVKPGYTCGDCGYHHEPHQCRTTFCEGCDALLS</sequence>
<comment type="caution">
    <text evidence="1">The sequence shown here is derived from an EMBL/GenBank/DDBJ whole genome shotgun (WGS) entry which is preliminary data.</text>
</comment>
<evidence type="ECO:0000313" key="1">
    <source>
        <dbReference type="EMBL" id="KAF0569551.1"/>
    </source>
</evidence>
<dbReference type="EMBL" id="VZIZ01000007">
    <property type="protein sequence ID" value="KAF0569551.1"/>
    <property type="molecule type" value="Genomic_DNA"/>
</dbReference>
<evidence type="ECO:0000313" key="2">
    <source>
        <dbReference type="Proteomes" id="UP000471465"/>
    </source>
</evidence>
<dbReference type="AlphaFoldDB" id="A0A6N7C2R0"/>
<accession>A0A6N7C2R0</accession>
<reference evidence="1 2" key="1">
    <citation type="submission" date="2019-09" db="EMBL/GenBank/DDBJ databases">
        <title>Draft genome sequence of Psychrobacter nivimaris LAMA 639, in search for biotechnological relevant genes.</title>
        <authorList>
            <person name="Lima A.O.S."/>
            <person name="Staloch B.E.K."/>
            <person name="Freitas R.C."/>
            <person name="Niero H."/>
            <person name="Silva M.A.C."/>
        </authorList>
    </citation>
    <scope>NUCLEOTIDE SEQUENCE [LARGE SCALE GENOMIC DNA]</scope>
    <source>
        <strain evidence="1 2">LAMA 639</strain>
    </source>
</reference>